<organism evidence="2 3">
    <name type="scientific">Lacrimispora xylanisolvens</name>
    <dbReference type="NCBI Taxonomy" id="384636"/>
    <lineage>
        <taxon>Bacteria</taxon>
        <taxon>Bacillati</taxon>
        <taxon>Bacillota</taxon>
        <taxon>Clostridia</taxon>
        <taxon>Lachnospirales</taxon>
        <taxon>Lachnospiraceae</taxon>
        <taxon>Lacrimispora</taxon>
    </lineage>
</organism>
<feature type="transmembrane region" description="Helical" evidence="1">
    <location>
        <begin position="85"/>
        <end position="105"/>
    </location>
</feature>
<feature type="transmembrane region" description="Helical" evidence="1">
    <location>
        <begin position="24"/>
        <end position="46"/>
    </location>
</feature>
<accession>A0A2S6HMT8</accession>
<reference evidence="2 3" key="1">
    <citation type="submission" date="2018-02" db="EMBL/GenBank/DDBJ databases">
        <title>Genomic Encyclopedia of Archaeal and Bacterial Type Strains, Phase II (KMG-II): from individual species to whole genera.</title>
        <authorList>
            <person name="Goeker M."/>
        </authorList>
    </citation>
    <scope>NUCLEOTIDE SEQUENCE [LARGE SCALE GENOMIC DNA]</scope>
    <source>
        <strain evidence="2 3">DSM 3808</strain>
    </source>
</reference>
<gene>
    <name evidence="2" type="ORF">BXY41_113104</name>
</gene>
<keyword evidence="1" id="KW-1133">Transmembrane helix</keyword>
<dbReference type="AlphaFoldDB" id="A0A2S6HMT8"/>
<dbReference type="Pfam" id="PF09512">
    <property type="entry name" value="ThiW"/>
    <property type="match status" value="1"/>
</dbReference>
<evidence type="ECO:0000313" key="2">
    <source>
        <dbReference type="EMBL" id="PPK78772.1"/>
    </source>
</evidence>
<name>A0A2S6HMT8_9FIRM</name>
<dbReference type="PIRSF" id="PIRSF024534">
    <property type="entry name" value="ThiW"/>
    <property type="match status" value="1"/>
</dbReference>
<feature type="transmembrane region" description="Helical" evidence="1">
    <location>
        <begin position="144"/>
        <end position="166"/>
    </location>
</feature>
<dbReference type="NCBIfam" id="TIGR02359">
    <property type="entry name" value="thiW"/>
    <property type="match status" value="1"/>
</dbReference>
<feature type="transmembrane region" description="Helical" evidence="1">
    <location>
        <begin position="112"/>
        <end position="138"/>
    </location>
</feature>
<protein>
    <submittedName>
        <fullName evidence="2">Energy coupling factor transporter S component ThiW</fullName>
    </submittedName>
</protein>
<sequence>MYSKTDSGKTAMARISSGVTIKKLAASGMLVALTVTLSGFSIPIGASKCFPIQHLVNVLAGVFLGPTYGVAMAFTSSLIRNLSGTGTLLAFPGSMVGAIFSALLFQKTGKLLWAYVGEITGTGLIGAILCYPVATLILGKDVAVYFFVIPFLMSTVCGTVFAAFLLETFRRLGLLSYLRQLIS</sequence>
<keyword evidence="1" id="KW-0812">Transmembrane</keyword>
<evidence type="ECO:0000256" key="1">
    <source>
        <dbReference type="SAM" id="Phobius"/>
    </source>
</evidence>
<evidence type="ECO:0000313" key="3">
    <source>
        <dbReference type="Proteomes" id="UP000237749"/>
    </source>
</evidence>
<feature type="transmembrane region" description="Helical" evidence="1">
    <location>
        <begin position="58"/>
        <end position="79"/>
    </location>
</feature>
<proteinExistence type="predicted"/>
<dbReference type="EMBL" id="PTJA01000013">
    <property type="protein sequence ID" value="PPK78772.1"/>
    <property type="molecule type" value="Genomic_DNA"/>
</dbReference>
<dbReference type="Gene3D" id="1.10.1760.20">
    <property type="match status" value="1"/>
</dbReference>
<dbReference type="InterPro" id="IPR012652">
    <property type="entry name" value="ThiW"/>
</dbReference>
<keyword evidence="1" id="KW-0472">Membrane</keyword>
<comment type="caution">
    <text evidence="2">The sequence shown here is derived from an EMBL/GenBank/DDBJ whole genome shotgun (WGS) entry which is preliminary data.</text>
</comment>
<keyword evidence="3" id="KW-1185">Reference proteome</keyword>
<dbReference type="Proteomes" id="UP000237749">
    <property type="component" value="Unassembled WGS sequence"/>
</dbReference>